<dbReference type="InterPro" id="IPR050630">
    <property type="entry name" value="WD_repeat_EMAP"/>
</dbReference>
<dbReference type="PANTHER" id="PTHR13720">
    <property type="entry name" value="WD-40 REPEAT PROTEIN"/>
    <property type="match status" value="1"/>
</dbReference>
<sequence>MLAPTVTIQSSSRPSSTMGERENMASTDGSEEKHEPNVKEIVAPARLNVPQLDNNKSESEDEDYQEVSRPTQQMVHVGPPGYWQSMPNSRAASPGNDNGSETSSVMPAPVPGLAASRVAKEKYNHLSYWKARKVTFFKNGDLYFPGLELRFRPGRDIGNLEALLDKLSTRMDLPRGARYLFSMDGIRVVSLDQLEDDQSYVVSSYKSFKNANYGKKSGGWNSTTAPTTSSGWTRQSSMSRKQSVADANELTSATSGLNITKSSTTRVIRIINNFDHTVQCRVLLNLRTTQPFEEVIEDLGHVLKMNNAKRMLTVSNQEVRSFSQLRNEFSDVDTFYITSESRVLSPPFRRSRSRGALAVEPIINTVPTKAEKQRRARSKSRPRTLYAADTDIVKVPPDYTVLDMMKEDPIRVQIRGTRKTFFPPMVHSPADDSPPDKRLALNWIYGYRGIDTRRNLWVLPTGELLYYVAAVAVLYDRDEESQRHYIGHTEDIQCMDIHPSKEMVASAQKAGRTRKTQAHIRVWSPETLYTLYIVGNGEFEEGVSALAFSQLTGGNYLLAVDCGREKMLSVWQWQWGHLLGKVATMQTEDILGASFHPLDDNLMITYGKGHLTFWTRRKDGFFEKIDIIKAPSRTVVTSLQFEQEGDVITADGDGFITIYSVDSDGAYYVRMEFEAHNKGINALIMLPEGTLLSGGEKDRKIIAWDSLQNYNKITETKLTEVYGGIRSLYPQRPGRNDGNIYVGTIKNHILEGSMQRRFNRIVFGHSKQLWGLAVHPDDELFATAGYDKNISLWKRHALLWSTQIAYECVSLTFHPFGTALVAGSVEGYLIILNAENGTVVSSVRVCGSALTCMGFNPAGDTIAVGSQNGSVYLYRVSRDGFTFKKSNKIRGVQPLVHLDWSTDGNYLQTVTAEYDLVFWDVKGLIQEKSASAMKDVKWYTYNATIGYLVSGIWHNRYYPTSSMISTANRSAAHDLFITGDTDGYLRLFRYPCIFTKSEYNEEKVYSGQVSSARFLYNDRNVVTVGGTDAALMLWDVIED</sequence>
<dbReference type="InterPro" id="IPR011047">
    <property type="entry name" value="Quinoprotein_ADH-like_sf"/>
</dbReference>
<evidence type="ECO:0000256" key="4">
    <source>
        <dbReference type="ARBA" id="ARBA00022574"/>
    </source>
</evidence>
<dbReference type="PROSITE" id="PS50309">
    <property type="entry name" value="DC"/>
    <property type="match status" value="2"/>
</dbReference>
<evidence type="ECO:0000256" key="5">
    <source>
        <dbReference type="ARBA" id="ARBA00022737"/>
    </source>
</evidence>
<name>A0A2H8TVI9_9HEMI</name>
<evidence type="ECO:0000256" key="8">
    <source>
        <dbReference type="SAM" id="MobiDB-lite"/>
    </source>
</evidence>
<evidence type="ECO:0000256" key="3">
    <source>
        <dbReference type="ARBA" id="ARBA00022490"/>
    </source>
</evidence>
<evidence type="ECO:0000259" key="9">
    <source>
        <dbReference type="PROSITE" id="PS50309"/>
    </source>
</evidence>
<gene>
    <name evidence="10" type="primary">DCX-EMAP_0</name>
</gene>
<dbReference type="PANTHER" id="PTHR13720:SF55">
    <property type="entry name" value="ECHINODERM MICROTUBULE-ASSOCIATED PROTEIN-LIKE CG42247"/>
    <property type="match status" value="1"/>
</dbReference>
<evidence type="ECO:0000256" key="1">
    <source>
        <dbReference type="ARBA" id="ARBA00004245"/>
    </source>
</evidence>
<dbReference type="GO" id="GO:0008017">
    <property type="term" value="F:microtubule binding"/>
    <property type="evidence" value="ECO:0007669"/>
    <property type="project" value="UniProtKB-ARBA"/>
</dbReference>
<reference evidence="10" key="1">
    <citation type="submission" date="2017-10" db="EMBL/GenBank/DDBJ databases">
        <title>Transcriptome Assembly of Sugarcane Aphid Adults.</title>
        <authorList>
            <person name="Scully E.D."/>
            <person name="Palmer N.A."/>
            <person name="Geib S.M."/>
            <person name="Sarath G."/>
            <person name="Sattler S.E."/>
        </authorList>
    </citation>
    <scope>NUCLEOTIDE SEQUENCE</scope>
    <source>
        <tissue evidence="10">Whole body</tissue>
    </source>
</reference>
<feature type="repeat" description="WD" evidence="7">
    <location>
        <begin position="673"/>
        <end position="705"/>
    </location>
</feature>
<dbReference type="InterPro" id="IPR003533">
    <property type="entry name" value="Doublecortin_dom"/>
</dbReference>
<feature type="domain" description="Doublecortin" evidence="9">
    <location>
        <begin position="132"/>
        <end position="214"/>
    </location>
</feature>
<dbReference type="InterPro" id="IPR001680">
    <property type="entry name" value="WD40_rpt"/>
</dbReference>
<dbReference type="GO" id="GO:0000226">
    <property type="term" value="P:microtubule cytoskeleton organization"/>
    <property type="evidence" value="ECO:0007669"/>
    <property type="project" value="TreeGrafter"/>
</dbReference>
<evidence type="ECO:0000256" key="6">
    <source>
        <dbReference type="ARBA" id="ARBA00023212"/>
    </source>
</evidence>
<dbReference type="Gene3D" id="2.130.10.10">
    <property type="entry name" value="YVTN repeat-like/Quinoprotein amine dehydrogenase"/>
    <property type="match status" value="2"/>
</dbReference>
<comment type="subcellular location">
    <subcellularLocation>
        <location evidence="1">Cytoplasm</location>
        <location evidence="1">Cytoskeleton</location>
    </subcellularLocation>
</comment>
<dbReference type="InterPro" id="IPR005108">
    <property type="entry name" value="HELP"/>
</dbReference>
<dbReference type="SUPFAM" id="SSF50998">
    <property type="entry name" value="Quinoprotein alcohol dehydrogenase-like"/>
    <property type="match status" value="2"/>
</dbReference>
<keyword evidence="5" id="KW-0677">Repeat</keyword>
<evidence type="ECO:0000256" key="7">
    <source>
        <dbReference type="PROSITE-ProRule" id="PRU00221"/>
    </source>
</evidence>
<comment type="similarity">
    <text evidence="2">Belongs to the WD repeat EMAP family.</text>
</comment>
<organism evidence="10">
    <name type="scientific">Melanaphis sacchari</name>
    <dbReference type="NCBI Taxonomy" id="742174"/>
    <lineage>
        <taxon>Eukaryota</taxon>
        <taxon>Metazoa</taxon>
        <taxon>Ecdysozoa</taxon>
        <taxon>Arthropoda</taxon>
        <taxon>Hexapoda</taxon>
        <taxon>Insecta</taxon>
        <taxon>Pterygota</taxon>
        <taxon>Neoptera</taxon>
        <taxon>Paraneoptera</taxon>
        <taxon>Hemiptera</taxon>
        <taxon>Sternorrhyncha</taxon>
        <taxon>Aphidomorpha</taxon>
        <taxon>Aphidoidea</taxon>
        <taxon>Aphididae</taxon>
        <taxon>Aphidini</taxon>
        <taxon>Melanaphis</taxon>
    </lineage>
</organism>
<accession>A0A2H8TVI9</accession>
<dbReference type="GO" id="GO:0072686">
    <property type="term" value="C:mitotic spindle"/>
    <property type="evidence" value="ECO:0007669"/>
    <property type="project" value="TreeGrafter"/>
</dbReference>
<dbReference type="EMBL" id="GFXV01006480">
    <property type="protein sequence ID" value="MBW18285.1"/>
    <property type="molecule type" value="Transcribed_RNA"/>
</dbReference>
<feature type="compositionally biased region" description="Polar residues" evidence="8">
    <location>
        <begin position="85"/>
        <end position="105"/>
    </location>
</feature>
<dbReference type="Pfam" id="PF03451">
    <property type="entry name" value="HELP"/>
    <property type="match status" value="1"/>
</dbReference>
<protein>
    <submittedName>
        <fullName evidence="10">Echinoderm microtubule-associated protein-like CG42247</fullName>
    </submittedName>
</protein>
<dbReference type="Pfam" id="PF03607">
    <property type="entry name" value="DCX"/>
    <property type="match status" value="1"/>
</dbReference>
<keyword evidence="4 7" id="KW-0853">WD repeat</keyword>
<dbReference type="InterPro" id="IPR055442">
    <property type="entry name" value="Beta-prop_EML-like_2nd"/>
</dbReference>
<dbReference type="InterPro" id="IPR015943">
    <property type="entry name" value="WD40/YVTN_repeat-like_dom_sf"/>
</dbReference>
<dbReference type="GO" id="GO:0035556">
    <property type="term" value="P:intracellular signal transduction"/>
    <property type="evidence" value="ECO:0007669"/>
    <property type="project" value="InterPro"/>
</dbReference>
<dbReference type="Pfam" id="PF23409">
    <property type="entry name" value="Beta-prop_EML"/>
    <property type="match status" value="1"/>
</dbReference>
<proteinExistence type="inferred from homology"/>
<dbReference type="OrthoDB" id="47802at2759"/>
<dbReference type="FunFam" id="3.10.20.230:FF:000018">
    <property type="entry name" value="Echinoderm microtubule-associated protein-like CG42247"/>
    <property type="match status" value="1"/>
</dbReference>
<evidence type="ECO:0000256" key="2">
    <source>
        <dbReference type="ARBA" id="ARBA00006489"/>
    </source>
</evidence>
<dbReference type="Pfam" id="PF23414">
    <property type="entry name" value="Beta-prop_EML_2"/>
    <property type="match status" value="1"/>
</dbReference>
<dbReference type="SMART" id="SM00320">
    <property type="entry name" value="WD40"/>
    <property type="match status" value="10"/>
</dbReference>
<dbReference type="FunFam" id="3.10.20.230:FF:000009">
    <property type="entry name" value="Echinoderm microtubule-associated protein-like CG42247"/>
    <property type="match status" value="1"/>
</dbReference>
<keyword evidence="6" id="KW-0206">Cytoskeleton</keyword>
<dbReference type="SMART" id="SM00537">
    <property type="entry name" value="DCX"/>
    <property type="match status" value="1"/>
</dbReference>
<feature type="domain" description="Doublecortin" evidence="9">
    <location>
        <begin position="266"/>
        <end position="349"/>
    </location>
</feature>
<feature type="compositionally biased region" description="Polar residues" evidence="8">
    <location>
        <begin position="1"/>
        <end position="28"/>
    </location>
</feature>
<keyword evidence="3" id="KW-0963">Cytoplasm</keyword>
<dbReference type="InterPro" id="IPR036572">
    <property type="entry name" value="Doublecortin_dom_sf"/>
</dbReference>
<dbReference type="PROSITE" id="PS50082">
    <property type="entry name" value="WD_REPEATS_2"/>
    <property type="match status" value="2"/>
</dbReference>
<dbReference type="PROSITE" id="PS50294">
    <property type="entry name" value="WD_REPEATS_REGION"/>
    <property type="match status" value="1"/>
</dbReference>
<evidence type="ECO:0000313" key="10">
    <source>
        <dbReference type="EMBL" id="MBW18285.1"/>
    </source>
</evidence>
<feature type="region of interest" description="Disordered" evidence="8">
    <location>
        <begin position="1"/>
        <end position="108"/>
    </location>
</feature>
<dbReference type="AlphaFoldDB" id="A0A2H8TVI9"/>
<feature type="repeat" description="WD" evidence="7">
    <location>
        <begin position="762"/>
        <end position="794"/>
    </location>
</feature>
<dbReference type="FunFam" id="2.130.10.10:FF:000477">
    <property type="entry name" value="Echinoderm microtubule-associated protein-like CG42247"/>
    <property type="match status" value="1"/>
</dbReference>
<dbReference type="Gene3D" id="3.10.20.230">
    <property type="entry name" value="Doublecortin domain"/>
    <property type="match status" value="2"/>
</dbReference>
<dbReference type="SUPFAM" id="SSF89837">
    <property type="entry name" value="Doublecortin (DC)"/>
    <property type="match status" value="2"/>
</dbReference>
<dbReference type="InterPro" id="IPR055439">
    <property type="entry name" value="Beta-prop_EML_1st"/>
</dbReference>